<dbReference type="Proteomes" id="UP000198341">
    <property type="component" value="Chromosome 8"/>
</dbReference>
<reference evidence="6 7" key="1">
    <citation type="submission" date="2011-10" db="EMBL/GenBank/DDBJ databases">
        <authorList>
            <person name="Genoscope - CEA"/>
        </authorList>
    </citation>
    <scope>NUCLEOTIDE SEQUENCE [LARGE SCALE GENOMIC DNA]</scope>
    <source>
        <strain evidence="6 7">RCC 1105</strain>
    </source>
</reference>
<feature type="region of interest" description="Disordered" evidence="4">
    <location>
        <begin position="105"/>
        <end position="140"/>
    </location>
</feature>
<keyword evidence="3" id="KW-0195">Cyclin</keyword>
<dbReference type="Gene3D" id="1.10.472.10">
    <property type="entry name" value="Cyclin-like"/>
    <property type="match status" value="2"/>
</dbReference>
<dbReference type="GeneID" id="19014002"/>
<dbReference type="SMART" id="SM00385">
    <property type="entry name" value="CYCLIN"/>
    <property type="match status" value="1"/>
</dbReference>
<evidence type="ECO:0000259" key="5">
    <source>
        <dbReference type="SMART" id="SM00385"/>
    </source>
</evidence>
<dbReference type="PANTHER" id="PTHR10177">
    <property type="entry name" value="CYCLINS"/>
    <property type="match status" value="1"/>
</dbReference>
<protein>
    <recommendedName>
        <fullName evidence="5">Cyclin-like domain-containing protein</fullName>
    </recommendedName>
</protein>
<proteinExistence type="inferred from homology"/>
<evidence type="ECO:0000256" key="2">
    <source>
        <dbReference type="ARBA" id="ARBA00023306"/>
    </source>
</evidence>
<dbReference type="InterPro" id="IPR039361">
    <property type="entry name" value="Cyclin"/>
</dbReference>
<accession>K8EHI0</accession>
<sequence>MENFAVNAIYERNESGERSAEDEKWWFNSNRTNEDFFPLKRKEQEVVTRTHISRVESQIRMEKISRSSSMCDYDEECERMDCNDEEDDDDEDDDDSLLAVEDLKSSLTTLQEQKNTKATTTKRKNDNNNNNNDNDAKAGESFRGCTISQLLSFHDTDERKIPLHDIELHEDMLRDQLRKEQTKEHFVLNAATAKHVLRGQREPIISYILQCCAMANYNAVTADVCMVYVDRVLSNMDIPKSTLSLIAMCCLHIAVKYEEIEDVVLSTTALRNMFAPQYCQDTVLRMESALLSELGWKLGCVTTSHFIESILKICDGATHEFERIEKETDEEEEWTIDYVDKLSSMSLEMYKGVLADPAICGAVLPSVLATACIGAARAKLGLFPAVTREMEVASNVSESNLSEIHGWLIEHCLNIYVARNDPDCVSSGDDYDKNNTIGSVAVPMRQGSNDNEKVKELTDEFGRFVDVYSPTGVLEASSLSSFRDDDFVAA</sequence>
<dbReference type="RefSeq" id="XP_007511345.1">
    <property type="nucleotide sequence ID" value="XM_007511283.1"/>
</dbReference>
<evidence type="ECO:0000313" key="6">
    <source>
        <dbReference type="EMBL" id="CCO17466.1"/>
    </source>
</evidence>
<dbReference type="SUPFAM" id="SSF47954">
    <property type="entry name" value="Cyclin-like"/>
    <property type="match status" value="2"/>
</dbReference>
<dbReference type="GO" id="GO:0051301">
    <property type="term" value="P:cell division"/>
    <property type="evidence" value="ECO:0007669"/>
    <property type="project" value="UniProtKB-KW"/>
</dbReference>
<dbReference type="InterPro" id="IPR036915">
    <property type="entry name" value="Cyclin-like_sf"/>
</dbReference>
<evidence type="ECO:0000256" key="4">
    <source>
        <dbReference type="SAM" id="MobiDB-lite"/>
    </source>
</evidence>
<dbReference type="AlphaFoldDB" id="K8EHI0"/>
<dbReference type="InterPro" id="IPR013763">
    <property type="entry name" value="Cyclin-like_dom"/>
</dbReference>
<evidence type="ECO:0000256" key="1">
    <source>
        <dbReference type="ARBA" id="ARBA00022618"/>
    </source>
</evidence>
<keyword evidence="1" id="KW-0132">Cell division</keyword>
<feature type="domain" description="Cyclin-like" evidence="5">
    <location>
        <begin position="206"/>
        <end position="292"/>
    </location>
</feature>
<dbReference type="EMBL" id="FO082271">
    <property type="protein sequence ID" value="CCO17466.1"/>
    <property type="molecule type" value="Genomic_DNA"/>
</dbReference>
<evidence type="ECO:0000313" key="7">
    <source>
        <dbReference type="Proteomes" id="UP000198341"/>
    </source>
</evidence>
<keyword evidence="2" id="KW-0131">Cell cycle</keyword>
<name>K8EHI0_9CHLO</name>
<evidence type="ECO:0000256" key="3">
    <source>
        <dbReference type="RuleBase" id="RU000383"/>
    </source>
</evidence>
<dbReference type="eggNOG" id="KOG0654">
    <property type="taxonomic scope" value="Eukaryota"/>
</dbReference>
<gene>
    <name evidence="6" type="ORF">Bathy08g00230</name>
</gene>
<dbReference type="OrthoDB" id="2013528at2759"/>
<dbReference type="KEGG" id="bpg:Bathy08g00230"/>
<dbReference type="STRING" id="41875.K8EHI0"/>
<comment type="similarity">
    <text evidence="3">Belongs to the cyclin family.</text>
</comment>
<dbReference type="Pfam" id="PF00134">
    <property type="entry name" value="Cyclin_N"/>
    <property type="match status" value="1"/>
</dbReference>
<dbReference type="InterPro" id="IPR006671">
    <property type="entry name" value="Cyclin_N"/>
</dbReference>
<organism evidence="6 7">
    <name type="scientific">Bathycoccus prasinos</name>
    <dbReference type="NCBI Taxonomy" id="41875"/>
    <lineage>
        <taxon>Eukaryota</taxon>
        <taxon>Viridiplantae</taxon>
        <taxon>Chlorophyta</taxon>
        <taxon>Mamiellophyceae</taxon>
        <taxon>Mamiellales</taxon>
        <taxon>Bathycoccaceae</taxon>
        <taxon>Bathycoccus</taxon>
    </lineage>
</organism>
<keyword evidence="7" id="KW-1185">Reference proteome</keyword>